<gene>
    <name evidence="3" type="ORF">AWE51_01620</name>
</gene>
<dbReference type="Proteomes" id="UP000076715">
    <property type="component" value="Unassembled WGS sequence"/>
</dbReference>
<feature type="coiled-coil region" evidence="1">
    <location>
        <begin position="79"/>
        <end position="113"/>
    </location>
</feature>
<organism evidence="3 4">
    <name type="scientific">Aquimarina aggregata</name>
    <dbReference type="NCBI Taxonomy" id="1642818"/>
    <lineage>
        <taxon>Bacteria</taxon>
        <taxon>Pseudomonadati</taxon>
        <taxon>Bacteroidota</taxon>
        <taxon>Flavobacteriia</taxon>
        <taxon>Flavobacteriales</taxon>
        <taxon>Flavobacteriaceae</taxon>
        <taxon>Aquimarina</taxon>
    </lineage>
</organism>
<evidence type="ECO:0000256" key="1">
    <source>
        <dbReference type="SAM" id="Coils"/>
    </source>
</evidence>
<keyword evidence="2" id="KW-0472">Membrane</keyword>
<sequence length="207" mass="23992">MKVLKDEDLLSLHYQIEKSEIKQKKLEDLLEIEAEKLRRTRKSNRLFGSFSVVFLLLAVFLIANAFYSNKSTSKKSQANSKYAQEILALQNELNIAKNELEILKKEKATSKEIQDLYLYRSLISRDTVFSVQIKAANNKKISSISQKFTNTLVYSDASLYKLSLGIFETLSEAQDFRKTLIQSGILDKRIFVISYKDGKRIRIEDYR</sequence>
<keyword evidence="4" id="KW-1185">Reference proteome</keyword>
<dbReference type="EMBL" id="LQRT01000002">
    <property type="protein sequence ID" value="KZS42167.1"/>
    <property type="molecule type" value="Genomic_DNA"/>
</dbReference>
<evidence type="ECO:0000256" key="2">
    <source>
        <dbReference type="SAM" id="Phobius"/>
    </source>
</evidence>
<reference evidence="3 4" key="1">
    <citation type="submission" date="2016-01" db="EMBL/GenBank/DDBJ databases">
        <title>The draft genome sequence of Aquimarina sp. RZW4-3-2.</title>
        <authorList>
            <person name="Wang Y."/>
        </authorList>
    </citation>
    <scope>NUCLEOTIDE SEQUENCE [LARGE SCALE GENOMIC DNA]</scope>
    <source>
        <strain evidence="3 4">RZW4-3-2</strain>
    </source>
</reference>
<proteinExistence type="predicted"/>
<dbReference type="OrthoDB" id="1119072at2"/>
<comment type="caution">
    <text evidence="3">The sequence shown here is derived from an EMBL/GenBank/DDBJ whole genome shotgun (WGS) entry which is preliminary data.</text>
</comment>
<evidence type="ECO:0008006" key="5">
    <source>
        <dbReference type="Google" id="ProtNLM"/>
    </source>
</evidence>
<keyword evidence="2" id="KW-0812">Transmembrane</keyword>
<dbReference type="RefSeq" id="WP_066309405.1">
    <property type="nucleotide sequence ID" value="NZ_LQRT01000002.1"/>
</dbReference>
<protein>
    <recommendedName>
        <fullName evidence="5">SPOR domain-containing protein</fullName>
    </recommendedName>
</protein>
<name>A0A163C8U1_9FLAO</name>
<keyword evidence="1" id="KW-0175">Coiled coil</keyword>
<evidence type="ECO:0000313" key="4">
    <source>
        <dbReference type="Proteomes" id="UP000076715"/>
    </source>
</evidence>
<dbReference type="STRING" id="1642818.AWE51_01620"/>
<dbReference type="AlphaFoldDB" id="A0A163C8U1"/>
<accession>A0A163C8U1</accession>
<keyword evidence="2" id="KW-1133">Transmembrane helix</keyword>
<feature type="transmembrane region" description="Helical" evidence="2">
    <location>
        <begin position="46"/>
        <end position="67"/>
    </location>
</feature>
<evidence type="ECO:0000313" key="3">
    <source>
        <dbReference type="EMBL" id="KZS42167.1"/>
    </source>
</evidence>